<name>A0A3N4ELA0_9GAMM</name>
<reference evidence="5" key="3">
    <citation type="submission" date="2018-11" db="EMBL/GenBank/DDBJ databases">
        <authorList>
            <person name="Hwang Y.J."/>
            <person name="Hwang C.Y."/>
        </authorList>
    </citation>
    <scope>NUCLEOTIDE SEQUENCE</scope>
    <source>
        <strain evidence="5">R106</strain>
    </source>
</reference>
<feature type="chain" id="PRO_5018094918" evidence="2">
    <location>
        <begin position="32"/>
        <end position="326"/>
    </location>
</feature>
<feature type="signal peptide" evidence="2">
    <location>
        <begin position="1"/>
        <end position="31"/>
    </location>
</feature>
<feature type="compositionally biased region" description="Basic and acidic residues" evidence="1">
    <location>
        <begin position="301"/>
        <end position="318"/>
    </location>
</feature>
<proteinExistence type="predicted"/>
<dbReference type="SUPFAM" id="SSF48452">
    <property type="entry name" value="TPR-like"/>
    <property type="match status" value="1"/>
</dbReference>
<evidence type="ECO:0000313" key="5">
    <source>
        <dbReference type="EMBL" id="RPA35010.1"/>
    </source>
</evidence>
<keyword evidence="2" id="KW-0732">Signal</keyword>
<dbReference type="InterPro" id="IPR039563">
    <property type="entry name" value="Peptidase_C39_single_dom"/>
</dbReference>
<dbReference type="Pfam" id="PF13529">
    <property type="entry name" value="Peptidase_C39_2"/>
    <property type="match status" value="1"/>
</dbReference>
<dbReference type="EMBL" id="RKKB01000001">
    <property type="protein sequence ID" value="RPA35010.1"/>
    <property type="molecule type" value="Genomic_DNA"/>
</dbReference>
<organism evidence="5 7">
    <name type="scientific">Shewanella psychromarinicola</name>
    <dbReference type="NCBI Taxonomy" id="2487742"/>
    <lineage>
        <taxon>Bacteria</taxon>
        <taxon>Pseudomonadati</taxon>
        <taxon>Pseudomonadota</taxon>
        <taxon>Gammaproteobacteria</taxon>
        <taxon>Alteromonadales</taxon>
        <taxon>Shewanellaceae</taxon>
        <taxon>Shewanella</taxon>
    </lineage>
</organism>
<feature type="domain" description="Peptidase C39-like" evidence="3">
    <location>
        <begin position="48"/>
        <end position="159"/>
    </location>
</feature>
<evidence type="ECO:0000313" key="4">
    <source>
        <dbReference type="EMBL" id="AZG37154.1"/>
    </source>
</evidence>
<dbReference type="OrthoDB" id="5611441at2"/>
<dbReference type="KEGG" id="spsr:EGC80_21335"/>
<dbReference type="Gene3D" id="1.25.40.10">
    <property type="entry name" value="Tetratricopeptide repeat domain"/>
    <property type="match status" value="1"/>
</dbReference>
<reference evidence="7" key="2">
    <citation type="submission" date="2018-11" db="EMBL/GenBank/DDBJ databases">
        <title>Shewanella sp. R106.</title>
        <authorList>
            <person name="Hwang Y.J."/>
            <person name="Hwang C.Y."/>
        </authorList>
    </citation>
    <scope>NUCLEOTIDE SEQUENCE [LARGE SCALE GENOMIC DNA]</scope>
    <source>
        <strain evidence="7">R106</strain>
    </source>
</reference>
<reference evidence="4 6" key="1">
    <citation type="submission" date="2018-11" db="EMBL/GenBank/DDBJ databases">
        <title>Shewanella sp. M2.</title>
        <authorList>
            <person name="Hwang Y.J."/>
            <person name="Hwang C.Y."/>
        </authorList>
    </citation>
    <scope>NUCLEOTIDE SEQUENCE [LARGE SCALE GENOMIC DNA]</scope>
    <source>
        <strain evidence="4 6">M2</strain>
    </source>
</reference>
<gene>
    <name evidence="5" type="ORF">EGC77_05015</name>
    <name evidence="4" type="ORF">EGC80_21335</name>
</gene>
<keyword evidence="6" id="KW-1185">Reference proteome</keyword>
<feature type="region of interest" description="Disordered" evidence="1">
    <location>
        <begin position="301"/>
        <end position="326"/>
    </location>
</feature>
<evidence type="ECO:0000313" key="6">
    <source>
        <dbReference type="Proteomes" id="UP000273778"/>
    </source>
</evidence>
<accession>A0A3N4ELA0</accession>
<dbReference type="CDD" id="cd02549">
    <property type="entry name" value="Peptidase_C39A"/>
    <property type="match status" value="1"/>
</dbReference>
<dbReference type="NCBIfam" id="NF033920">
    <property type="entry name" value="C39_PA2778_fam"/>
    <property type="match status" value="1"/>
</dbReference>
<dbReference type="InterPro" id="IPR011990">
    <property type="entry name" value="TPR-like_helical_dom_sf"/>
</dbReference>
<dbReference type="AlphaFoldDB" id="A0A3N4ELA0"/>
<sequence length="326" mass="36560">MNAISMFTKAMCITGFCLFLSGCLSIPPQTAILLANPPAIAHKHQITGVPFYPQEDYFCGPTTLAEVFNFYGVIKTPQQIAPALFIPELQGSLQIEMVAAARQQGLLAYAESGNLTQLLSLVSENIPVIILQNVSTSWYPMWHYAVVTGYDLDKQYVRLHSGTNKNRIAELKVFERTWLRGQYWLLAAVPADKTSLHFDPFIYASAAQDLLSSGKSTQGISALENATRQWPDYWLSYFLLGNYYLAIDNAQAAFWYQQGLTYIDQQAEQQAAYLNNFAYSLSLSGCKPRAMEMIEKARRLQPEDSNIRSSQKDIEKMPDNASCSVN</sequence>
<evidence type="ECO:0000256" key="2">
    <source>
        <dbReference type="SAM" id="SignalP"/>
    </source>
</evidence>
<dbReference type="EMBL" id="CP034073">
    <property type="protein sequence ID" value="AZG37154.1"/>
    <property type="molecule type" value="Genomic_DNA"/>
</dbReference>
<protein>
    <submittedName>
        <fullName evidence="5">Bacteriocin-processing peptidase family protein</fullName>
    </submittedName>
</protein>
<evidence type="ECO:0000256" key="1">
    <source>
        <dbReference type="SAM" id="MobiDB-lite"/>
    </source>
</evidence>
<dbReference type="Gene3D" id="3.90.70.10">
    <property type="entry name" value="Cysteine proteinases"/>
    <property type="match status" value="1"/>
</dbReference>
<dbReference type="Proteomes" id="UP000273778">
    <property type="component" value="Chromosome"/>
</dbReference>
<dbReference type="Proteomes" id="UP000278855">
    <property type="component" value="Unassembled WGS sequence"/>
</dbReference>
<evidence type="ECO:0000259" key="3">
    <source>
        <dbReference type="Pfam" id="PF13529"/>
    </source>
</evidence>
<dbReference type="InterPro" id="IPR039564">
    <property type="entry name" value="Peptidase_C39-like"/>
</dbReference>
<evidence type="ECO:0000313" key="7">
    <source>
        <dbReference type="Proteomes" id="UP000278855"/>
    </source>
</evidence>